<evidence type="ECO:0000256" key="1">
    <source>
        <dbReference type="RuleBase" id="RU000384"/>
    </source>
</evidence>
<evidence type="ECO:0000313" key="3">
    <source>
        <dbReference type="EMBL" id="MFD0854664.1"/>
    </source>
</evidence>
<sequence length="62" mass="7315">RVERIPQTLGAALEALERDAVIRSALPGDMYRVFHHHKHDEWQRFISTVTEWDVETYLDVLP</sequence>
<dbReference type="InterPro" id="IPR014746">
    <property type="entry name" value="Gln_synth/guanido_kin_cat_dom"/>
</dbReference>
<evidence type="ECO:0000259" key="2">
    <source>
        <dbReference type="Pfam" id="PF00120"/>
    </source>
</evidence>
<reference evidence="4" key="1">
    <citation type="journal article" date="2019" name="Int. J. Syst. Evol. Microbiol.">
        <title>The Global Catalogue of Microorganisms (GCM) 10K type strain sequencing project: providing services to taxonomists for standard genome sequencing and annotation.</title>
        <authorList>
            <consortium name="The Broad Institute Genomics Platform"/>
            <consortium name="The Broad Institute Genome Sequencing Center for Infectious Disease"/>
            <person name="Wu L."/>
            <person name="Ma J."/>
        </authorList>
    </citation>
    <scope>NUCLEOTIDE SEQUENCE [LARGE SCALE GENOMIC DNA]</scope>
    <source>
        <strain evidence="4">JCM 31696</strain>
    </source>
</reference>
<comment type="similarity">
    <text evidence="1">Belongs to the glutamine synthetase family.</text>
</comment>
<dbReference type="Proteomes" id="UP001597083">
    <property type="component" value="Unassembled WGS sequence"/>
</dbReference>
<evidence type="ECO:0000313" key="4">
    <source>
        <dbReference type="Proteomes" id="UP001597083"/>
    </source>
</evidence>
<name>A0ABW3CKY7_9ACTN</name>
<dbReference type="SUPFAM" id="SSF55931">
    <property type="entry name" value="Glutamine synthetase/guanido kinase"/>
    <property type="match status" value="1"/>
</dbReference>
<feature type="domain" description="GS catalytic" evidence="2">
    <location>
        <begin position="2"/>
        <end position="57"/>
    </location>
</feature>
<accession>A0ABW3CKY7</accession>
<feature type="non-terminal residue" evidence="3">
    <location>
        <position position="1"/>
    </location>
</feature>
<comment type="caution">
    <text evidence="3">The sequence shown here is derived from an EMBL/GenBank/DDBJ whole genome shotgun (WGS) entry which is preliminary data.</text>
</comment>
<organism evidence="3 4">
    <name type="scientific">Actinomadura adrarensis</name>
    <dbReference type="NCBI Taxonomy" id="1819600"/>
    <lineage>
        <taxon>Bacteria</taxon>
        <taxon>Bacillati</taxon>
        <taxon>Actinomycetota</taxon>
        <taxon>Actinomycetes</taxon>
        <taxon>Streptosporangiales</taxon>
        <taxon>Thermomonosporaceae</taxon>
        <taxon>Actinomadura</taxon>
    </lineage>
</organism>
<proteinExistence type="inferred from homology"/>
<protein>
    <submittedName>
        <fullName evidence="3">Glutamine synthetase</fullName>
    </submittedName>
</protein>
<dbReference type="InterPro" id="IPR008146">
    <property type="entry name" value="Gln_synth_cat_dom"/>
</dbReference>
<dbReference type="Pfam" id="PF00120">
    <property type="entry name" value="Gln-synt_C"/>
    <property type="match status" value="1"/>
</dbReference>
<dbReference type="EMBL" id="JBHTIR010003094">
    <property type="protein sequence ID" value="MFD0854664.1"/>
    <property type="molecule type" value="Genomic_DNA"/>
</dbReference>
<gene>
    <name evidence="3" type="ORF">ACFQ07_20670</name>
</gene>
<dbReference type="Gene3D" id="3.30.590.10">
    <property type="entry name" value="Glutamine synthetase/guanido kinase, catalytic domain"/>
    <property type="match status" value="1"/>
</dbReference>
<keyword evidence="4" id="KW-1185">Reference proteome</keyword>